<evidence type="ECO:0000256" key="1">
    <source>
        <dbReference type="SAM" id="Phobius"/>
    </source>
</evidence>
<dbReference type="OrthoDB" id="323870at2157"/>
<gene>
    <name evidence="2" type="ORF">J2751_001644</name>
</gene>
<protein>
    <submittedName>
        <fullName evidence="2">Uncharacterized protein</fullName>
    </submittedName>
</protein>
<dbReference type="AlphaFoldDB" id="A0A8T4GGR6"/>
<keyword evidence="1" id="KW-0812">Transmembrane</keyword>
<keyword evidence="3" id="KW-1185">Reference proteome</keyword>
<organism evidence="2 3">
    <name type="scientific">Halorubrum alkaliphilum</name>
    <dbReference type="NCBI Taxonomy" id="261290"/>
    <lineage>
        <taxon>Archaea</taxon>
        <taxon>Methanobacteriati</taxon>
        <taxon>Methanobacteriota</taxon>
        <taxon>Stenosarchaea group</taxon>
        <taxon>Halobacteria</taxon>
        <taxon>Halobacteriales</taxon>
        <taxon>Haloferacaceae</taxon>
        <taxon>Halorubrum</taxon>
    </lineage>
</organism>
<keyword evidence="1" id="KW-0472">Membrane</keyword>
<evidence type="ECO:0000313" key="3">
    <source>
        <dbReference type="Proteomes" id="UP000823588"/>
    </source>
</evidence>
<dbReference type="Proteomes" id="UP000823588">
    <property type="component" value="Unassembled WGS sequence"/>
</dbReference>
<reference evidence="2" key="1">
    <citation type="submission" date="2021-03" db="EMBL/GenBank/DDBJ databases">
        <title>Genomic Encyclopedia of Type Strains, Phase IV (KMG-IV): sequencing the most valuable type-strain genomes for metagenomic binning, comparative biology and taxonomic classification.</title>
        <authorList>
            <person name="Goeker M."/>
        </authorList>
    </citation>
    <scope>NUCLEOTIDE SEQUENCE</scope>
    <source>
        <strain evidence="2">DSM 23564</strain>
    </source>
</reference>
<comment type="caution">
    <text evidence="2">The sequence shown here is derived from an EMBL/GenBank/DDBJ whole genome shotgun (WGS) entry which is preliminary data.</text>
</comment>
<sequence length="53" mass="5547">MFGLVSVSMVGIVGSIATLAMVAAMVYMVWIALGDEVHQPSPDTGNEPEPAEQ</sequence>
<keyword evidence="1" id="KW-1133">Transmembrane helix</keyword>
<accession>A0A8T4GGR6</accession>
<name>A0A8T4GGR6_9EURY</name>
<dbReference type="EMBL" id="JAGGKQ010000010">
    <property type="protein sequence ID" value="MBP1922631.1"/>
    <property type="molecule type" value="Genomic_DNA"/>
</dbReference>
<feature type="transmembrane region" description="Helical" evidence="1">
    <location>
        <begin position="12"/>
        <end position="33"/>
    </location>
</feature>
<proteinExistence type="predicted"/>
<dbReference type="RefSeq" id="WP_209484972.1">
    <property type="nucleotide sequence ID" value="NZ_JAGGKQ010000010.1"/>
</dbReference>
<evidence type="ECO:0000313" key="2">
    <source>
        <dbReference type="EMBL" id="MBP1922631.1"/>
    </source>
</evidence>